<dbReference type="AlphaFoldDB" id="A0A9D7F958"/>
<dbReference type="Pfam" id="PF04365">
    <property type="entry name" value="BrnT_toxin"/>
    <property type="match status" value="1"/>
</dbReference>
<dbReference type="EMBL" id="JADJNC010000004">
    <property type="protein sequence ID" value="MBK7422153.1"/>
    <property type="molecule type" value="Genomic_DNA"/>
</dbReference>
<evidence type="ECO:0000313" key="2">
    <source>
        <dbReference type="Proteomes" id="UP000886602"/>
    </source>
</evidence>
<dbReference type="Gene3D" id="3.10.450.530">
    <property type="entry name" value="Ribonuclease toxin, BrnT, of type II toxin-antitoxin system"/>
    <property type="match status" value="1"/>
</dbReference>
<name>A0A9D7F958_9RHOO</name>
<comment type="caution">
    <text evidence="1">The sequence shown here is derived from an EMBL/GenBank/DDBJ whole genome shotgun (WGS) entry which is preliminary data.</text>
</comment>
<sequence>MNSFEFDTAKSESNRTKHGIDFVEAQGLWSDPMLLEIPVKTDDEPRYLVIGLIDGTHWSAVITYRGANIRLISVRRARTEEVVLYES</sequence>
<accession>A0A9D7F958</accession>
<dbReference type="InterPro" id="IPR007460">
    <property type="entry name" value="BrnT_toxin"/>
</dbReference>
<reference evidence="1" key="1">
    <citation type="submission" date="2020-10" db="EMBL/GenBank/DDBJ databases">
        <title>Connecting structure to function with the recovery of over 1000 high-quality activated sludge metagenome-assembled genomes encoding full-length rRNA genes using long-read sequencing.</title>
        <authorList>
            <person name="Singleton C.M."/>
            <person name="Petriglieri F."/>
            <person name="Kristensen J.M."/>
            <person name="Kirkegaard R.H."/>
            <person name="Michaelsen T.Y."/>
            <person name="Andersen M.H."/>
            <person name="Karst S.M."/>
            <person name="Dueholm M.S."/>
            <person name="Nielsen P.H."/>
            <person name="Albertsen M."/>
        </authorList>
    </citation>
    <scope>NUCLEOTIDE SEQUENCE</scope>
    <source>
        <strain evidence="1">EsbW_18-Q3-R4-48_MAXAC.044</strain>
    </source>
</reference>
<protein>
    <submittedName>
        <fullName evidence="1">BrnT family toxin</fullName>
    </submittedName>
</protein>
<organism evidence="1 2">
    <name type="scientific">Candidatus Propionivibrio dominans</name>
    <dbReference type="NCBI Taxonomy" id="2954373"/>
    <lineage>
        <taxon>Bacteria</taxon>
        <taxon>Pseudomonadati</taxon>
        <taxon>Pseudomonadota</taxon>
        <taxon>Betaproteobacteria</taxon>
        <taxon>Rhodocyclales</taxon>
        <taxon>Rhodocyclaceae</taxon>
        <taxon>Propionivibrio</taxon>
    </lineage>
</organism>
<dbReference type="Proteomes" id="UP000886602">
    <property type="component" value="Unassembled WGS sequence"/>
</dbReference>
<evidence type="ECO:0000313" key="1">
    <source>
        <dbReference type="EMBL" id="MBK7422153.1"/>
    </source>
</evidence>
<dbReference type="InterPro" id="IPR038573">
    <property type="entry name" value="BrnT_sf"/>
</dbReference>
<gene>
    <name evidence="1" type="ORF">IPJ48_03080</name>
</gene>
<proteinExistence type="predicted"/>